<dbReference type="AlphaFoldDB" id="Q1Q7A1"/>
<dbReference type="EMBL" id="CP049055">
    <property type="protein sequence ID" value="QII12039.1"/>
    <property type="molecule type" value="Genomic_DNA"/>
</dbReference>
<name>Q1Q7A1_KUEST</name>
<evidence type="ECO:0000313" key="1">
    <source>
        <dbReference type="EMBL" id="CAJ73462.1"/>
    </source>
</evidence>
<reference evidence="2 3" key="3">
    <citation type="submission" date="2020-02" db="EMBL/GenBank/DDBJ databases">
        <title>Newly sequenced genome of strain CSTR1 showed variability in Candidatus Kuenenia stuttgartiensis genomes.</title>
        <authorList>
            <person name="Ding C."/>
            <person name="Adrian L."/>
        </authorList>
    </citation>
    <scope>NUCLEOTIDE SEQUENCE [LARGE SCALE GENOMIC DNA]</scope>
    <source>
        <strain evidence="2 3">CSTR1</strain>
    </source>
</reference>
<dbReference type="Proteomes" id="UP000501926">
    <property type="component" value="Chromosome"/>
</dbReference>
<gene>
    <name evidence="2" type="ORF">KsCSTR_26600</name>
    <name evidence="1" type="ORF">kuste2712</name>
</gene>
<accession>Q1Q7A1</accession>
<proteinExistence type="predicted"/>
<evidence type="ECO:0000313" key="3">
    <source>
        <dbReference type="Proteomes" id="UP000501926"/>
    </source>
</evidence>
<organism evidence="1">
    <name type="scientific">Kuenenia stuttgartiensis</name>
    <dbReference type="NCBI Taxonomy" id="174633"/>
    <lineage>
        <taxon>Bacteria</taxon>
        <taxon>Pseudomonadati</taxon>
        <taxon>Planctomycetota</taxon>
        <taxon>Candidatus Brocadiia</taxon>
        <taxon>Candidatus Brocadiales</taxon>
        <taxon>Candidatus Brocadiaceae</taxon>
        <taxon>Candidatus Kuenenia</taxon>
    </lineage>
</organism>
<sequence length="94" mass="11221">MLELFFVVLFSRQEIQKIIEEKKTTLQKSGRSIFESRNCKYIQFRYLAIYSRYLAIYRWEGVFFDLLRVPLVSRCKNEGDSECTAHPRLAFTLA</sequence>
<dbReference type="EMBL" id="CT573071">
    <property type="protein sequence ID" value="CAJ73462.1"/>
    <property type="molecule type" value="Genomic_DNA"/>
</dbReference>
<reference evidence="1" key="2">
    <citation type="submission" date="2006-01" db="EMBL/GenBank/DDBJ databases">
        <authorList>
            <person name="Genoscope"/>
        </authorList>
    </citation>
    <scope>NUCLEOTIDE SEQUENCE</scope>
</reference>
<protein>
    <submittedName>
        <fullName evidence="1">Uncharacterized protein</fullName>
    </submittedName>
</protein>
<evidence type="ECO:0000313" key="2">
    <source>
        <dbReference type="EMBL" id="QII12039.1"/>
    </source>
</evidence>
<reference evidence="1" key="1">
    <citation type="journal article" date="2006" name="Nature">
        <title>Deciphering the evolution and metabolism of an anammox bacterium from a community genome.</title>
        <authorList>
            <person name="Strous M."/>
            <person name="Pelletier E."/>
            <person name="Mangenot S."/>
            <person name="Rattei T."/>
            <person name="Lehner A."/>
            <person name="Taylor M.W."/>
            <person name="Horn M."/>
            <person name="Daims H."/>
            <person name="Bartol-Mavel D."/>
            <person name="Wincker P."/>
            <person name="Barbe V."/>
            <person name="Fonknechten N."/>
            <person name="Vallenet D."/>
            <person name="Segurens B."/>
            <person name="Schenowitz-Truong C."/>
            <person name="Medigue C."/>
            <person name="Collingro A."/>
            <person name="Snel B."/>
            <person name="Dutilh B.E."/>
            <person name="OpDenCamp H.J.M."/>
            <person name="vanDerDrift C."/>
            <person name="Cirpus I."/>
            <person name="vanDePas-Schoonen K.T."/>
            <person name="Harhangi H.R."/>
            <person name="vanNiftrik L."/>
            <person name="Schmid M."/>
            <person name="Keltjens J."/>
            <person name="vanDeVossenberg J."/>
            <person name="Kartal B."/>
            <person name="Meier H."/>
            <person name="Frishman D."/>
            <person name="Huynen M.A."/>
            <person name="Mewes H."/>
            <person name="Weissenbach J."/>
            <person name="Jetten M.S.M."/>
            <person name="Wagner M."/>
            <person name="LePaslier D."/>
        </authorList>
    </citation>
    <scope>NUCLEOTIDE SEQUENCE</scope>
</reference>